<keyword evidence="5 7" id="KW-0472">Membrane</keyword>
<evidence type="ECO:0000256" key="1">
    <source>
        <dbReference type="ARBA" id="ARBA00004141"/>
    </source>
</evidence>
<feature type="transmembrane region" description="Helical" evidence="7">
    <location>
        <begin position="216"/>
        <end position="235"/>
    </location>
</feature>
<dbReference type="InterPro" id="IPR011701">
    <property type="entry name" value="MFS"/>
</dbReference>
<dbReference type="OrthoDB" id="6430902at2759"/>
<dbReference type="PANTHER" id="PTHR23506:SF26">
    <property type="entry name" value="MFS-TYPE TRANSPORTER SLC18B1"/>
    <property type="match status" value="1"/>
</dbReference>
<evidence type="ECO:0000259" key="8">
    <source>
        <dbReference type="PROSITE" id="PS50850"/>
    </source>
</evidence>
<dbReference type="GO" id="GO:0016020">
    <property type="term" value="C:membrane"/>
    <property type="evidence" value="ECO:0007669"/>
    <property type="project" value="UniProtKB-SubCell"/>
</dbReference>
<keyword evidence="4 7" id="KW-1133">Transmembrane helix</keyword>
<dbReference type="AlphaFoldDB" id="A0A1V9WZA4"/>
<feature type="transmembrane region" description="Helical" evidence="7">
    <location>
        <begin position="324"/>
        <end position="341"/>
    </location>
</feature>
<dbReference type="PROSITE" id="PS50850">
    <property type="entry name" value="MFS"/>
    <property type="match status" value="1"/>
</dbReference>
<evidence type="ECO:0000256" key="4">
    <source>
        <dbReference type="ARBA" id="ARBA00022989"/>
    </source>
</evidence>
<dbReference type="InParanoid" id="A0A1V9WZA4"/>
<protein>
    <submittedName>
        <fullName evidence="9">MFS-type transporter SLC18B1-like</fullName>
    </submittedName>
</protein>
<evidence type="ECO:0000256" key="5">
    <source>
        <dbReference type="ARBA" id="ARBA00023136"/>
    </source>
</evidence>
<feature type="transmembrane region" description="Helical" evidence="7">
    <location>
        <begin position="460"/>
        <end position="482"/>
    </location>
</feature>
<feature type="transmembrane region" description="Helical" evidence="7">
    <location>
        <begin position="353"/>
        <end position="375"/>
    </location>
</feature>
<evidence type="ECO:0000256" key="3">
    <source>
        <dbReference type="ARBA" id="ARBA00022692"/>
    </source>
</evidence>
<evidence type="ECO:0000256" key="6">
    <source>
        <dbReference type="SAM" id="MobiDB-lite"/>
    </source>
</evidence>
<dbReference type="Pfam" id="PF07690">
    <property type="entry name" value="MFS_1"/>
    <property type="match status" value="1"/>
</dbReference>
<dbReference type="Proteomes" id="UP000192247">
    <property type="component" value="Unassembled WGS sequence"/>
</dbReference>
<gene>
    <name evidence="9" type="ORF">BIW11_14155</name>
</gene>
<feature type="transmembrane region" description="Helical" evidence="7">
    <location>
        <begin position="123"/>
        <end position="142"/>
    </location>
</feature>
<organism evidence="9 10">
    <name type="scientific">Tropilaelaps mercedesae</name>
    <dbReference type="NCBI Taxonomy" id="418985"/>
    <lineage>
        <taxon>Eukaryota</taxon>
        <taxon>Metazoa</taxon>
        <taxon>Ecdysozoa</taxon>
        <taxon>Arthropoda</taxon>
        <taxon>Chelicerata</taxon>
        <taxon>Arachnida</taxon>
        <taxon>Acari</taxon>
        <taxon>Parasitiformes</taxon>
        <taxon>Mesostigmata</taxon>
        <taxon>Gamasina</taxon>
        <taxon>Dermanyssoidea</taxon>
        <taxon>Laelapidae</taxon>
        <taxon>Tropilaelaps</taxon>
    </lineage>
</organism>
<feature type="transmembrane region" description="Helical" evidence="7">
    <location>
        <begin position="282"/>
        <end position="304"/>
    </location>
</feature>
<feature type="transmembrane region" description="Helical" evidence="7">
    <location>
        <begin position="50"/>
        <end position="70"/>
    </location>
</feature>
<feature type="transmembrane region" description="Helical" evidence="7">
    <location>
        <begin position="381"/>
        <end position="408"/>
    </location>
</feature>
<dbReference type="InterPro" id="IPR050930">
    <property type="entry name" value="MFS_Vesicular_Transporter"/>
</dbReference>
<keyword evidence="3 7" id="KW-0812">Transmembrane</keyword>
<feature type="region of interest" description="Disordered" evidence="6">
    <location>
        <begin position="1"/>
        <end position="38"/>
    </location>
</feature>
<feature type="transmembrane region" description="Helical" evidence="7">
    <location>
        <begin position="181"/>
        <end position="204"/>
    </location>
</feature>
<name>A0A1V9WZA4_9ACAR</name>
<sequence>MTLQQNSSSTLKDDRTPANAVSQSSMSSSEPTPTMHEAVHEKRTFTRRELLIMIFLSFACLTEGSCFAHISPFYAEELLDRFGHVSVQAEGGEPGEGAHSGRGHQWRSQPGRLESRGNSKTQYGILFGCYPLIGVFAAPIVGKLLVNTVRAKNMLVWGMLLDAVFTILTGFLTWINGPIFFYAGLLLRALQSVGFSMACTTYYTIIGAELGPWAHVCLPIIETIYGASVVVGPAIGGFMYEHGGFKLPFFFLGGGTLITTLFVLATFPVIGGGKQTTYSWSCLLDVRIILNLLMVMSTFIIVGFNDASLAIHLRQFSLSPTMTGLAFIICGGCYSASSIFWGSMSKRVSDARFIVLCGGILTSGAVAFVGPLPFIRISTTLSLVLVMQALLGIGYGPAFVCSFMHSLAVLTTQKGLPDDLGTYAMLSGVIMPACFLGNAIGPMAGGFLLDYYGYRNATLVMFLIVLVMLLLVLASVVYDNYLHPRRHSKDSKTQEKIFTISAS</sequence>
<dbReference type="EMBL" id="MNPL01032452">
    <property type="protein sequence ID" value="OQR66446.1"/>
    <property type="molecule type" value="Genomic_DNA"/>
</dbReference>
<feature type="transmembrane region" description="Helical" evidence="7">
    <location>
        <begin position="154"/>
        <end position="175"/>
    </location>
</feature>
<comment type="caution">
    <text evidence="9">The sequence shown here is derived from an EMBL/GenBank/DDBJ whole genome shotgun (WGS) entry which is preliminary data.</text>
</comment>
<reference evidence="9 10" key="1">
    <citation type="journal article" date="2017" name="Gigascience">
        <title>Draft genome of the honey bee ectoparasitic mite, Tropilaelaps mercedesae, is shaped by the parasitic life history.</title>
        <authorList>
            <person name="Dong X."/>
            <person name="Armstrong S.D."/>
            <person name="Xia D."/>
            <person name="Makepeace B.L."/>
            <person name="Darby A.C."/>
            <person name="Kadowaki T."/>
        </authorList>
    </citation>
    <scope>NUCLEOTIDE SEQUENCE [LARGE SCALE GENOMIC DNA]</scope>
    <source>
        <strain evidence="9">Wuxi-XJTLU</strain>
    </source>
</reference>
<comment type="subcellular location">
    <subcellularLocation>
        <location evidence="1">Membrane</location>
        <topology evidence="1">Multi-pass membrane protein</topology>
    </subcellularLocation>
</comment>
<dbReference type="InterPro" id="IPR020846">
    <property type="entry name" value="MFS_dom"/>
</dbReference>
<dbReference type="GO" id="GO:0022857">
    <property type="term" value="F:transmembrane transporter activity"/>
    <property type="evidence" value="ECO:0007669"/>
    <property type="project" value="InterPro"/>
</dbReference>
<feature type="transmembrane region" description="Helical" evidence="7">
    <location>
        <begin position="420"/>
        <end position="440"/>
    </location>
</feature>
<dbReference type="Gene3D" id="1.20.1250.20">
    <property type="entry name" value="MFS general substrate transporter like domains"/>
    <property type="match status" value="2"/>
</dbReference>
<feature type="region of interest" description="Disordered" evidence="6">
    <location>
        <begin position="90"/>
        <end position="116"/>
    </location>
</feature>
<evidence type="ECO:0000313" key="9">
    <source>
        <dbReference type="EMBL" id="OQR66446.1"/>
    </source>
</evidence>
<feature type="domain" description="Major facilitator superfamily (MFS) profile" evidence="8">
    <location>
        <begin position="283"/>
        <end position="503"/>
    </location>
</feature>
<accession>A0A1V9WZA4</accession>
<feature type="compositionally biased region" description="Polar residues" evidence="6">
    <location>
        <begin position="1"/>
        <end position="10"/>
    </location>
</feature>
<dbReference type="SUPFAM" id="SSF103473">
    <property type="entry name" value="MFS general substrate transporter"/>
    <property type="match status" value="1"/>
</dbReference>
<dbReference type="PANTHER" id="PTHR23506">
    <property type="entry name" value="GH10249P"/>
    <property type="match status" value="1"/>
</dbReference>
<evidence type="ECO:0000313" key="10">
    <source>
        <dbReference type="Proteomes" id="UP000192247"/>
    </source>
</evidence>
<dbReference type="InterPro" id="IPR036259">
    <property type="entry name" value="MFS_trans_sf"/>
</dbReference>
<proteinExistence type="predicted"/>
<evidence type="ECO:0000256" key="2">
    <source>
        <dbReference type="ARBA" id="ARBA00022448"/>
    </source>
</evidence>
<keyword evidence="10" id="KW-1185">Reference proteome</keyword>
<dbReference type="STRING" id="418985.A0A1V9WZA4"/>
<feature type="transmembrane region" description="Helical" evidence="7">
    <location>
        <begin position="247"/>
        <end position="270"/>
    </location>
</feature>
<keyword evidence="2" id="KW-0813">Transport</keyword>
<evidence type="ECO:0000256" key="7">
    <source>
        <dbReference type="SAM" id="Phobius"/>
    </source>
</evidence>